<keyword evidence="4 6" id="KW-0472">Membrane</keyword>
<feature type="compositionally biased region" description="Low complexity" evidence="5">
    <location>
        <begin position="7"/>
        <end position="28"/>
    </location>
</feature>
<dbReference type="GO" id="GO:0022857">
    <property type="term" value="F:transmembrane transporter activity"/>
    <property type="evidence" value="ECO:0007669"/>
    <property type="project" value="InterPro"/>
</dbReference>
<feature type="region of interest" description="Disordered" evidence="5">
    <location>
        <begin position="1"/>
        <end position="28"/>
    </location>
</feature>
<dbReference type="Gene3D" id="1.20.1250.20">
    <property type="entry name" value="MFS general substrate transporter like domains"/>
    <property type="match status" value="2"/>
</dbReference>
<dbReference type="Proteomes" id="UP001274830">
    <property type="component" value="Unassembled WGS sequence"/>
</dbReference>
<protein>
    <recommendedName>
        <fullName evidence="7">Major facilitator superfamily (MFS) profile domain-containing protein</fullName>
    </recommendedName>
</protein>
<sequence length="586" mass="63227">MAPKDLSIGSSSPSDSIPDTPSSATTTTIDHDNRLQGWALMKAVAALNVINGVAFFDIMGSPSLTPTLAQDTGLGRDISYATTAALVMAVVGQCIFNYFSDFLGRKIPLVLATAFLGVGALGTAFCNFEHNLGMLVVFRGFAGLGFGSISGLVNILQSDYLDKERRQIYQGFQGVSVAAGSALGMIMAAVFSELVAGRGMWQYFYYTQVGLNAIAFVLALSCVPAKHRVQHCWMEAGGWRGLVRLIDWIGIIFGILAIVPVLILATQGRDMKKDSAILSTCVVLLVVGTVVFWLNGYYGPVRGARPIMPFKFFRNRTIPAIYMQNILLGFAYNTLITYMPMYLTFVRQLTMMCTALFMLSYVCTHGACSTTSARLVVLLERKGIPGYTVVAFVGFSCWMVALVIFAFVFGLSDPVICFLLALTAVGTGKVFQNAVNAIRNEVHASENATALGARNVLRYFGGALGTAVNSSVLEKCVKATLKGSLATFAEHPFDRPDKKHLTTAQSTEVTEGFRCAFQRVFLLSAVAITIATVLCFLLIKPRAKTQVLEVSSKTTCSRTSSSGTSLGTDIEKQSLEEGHRDSSSSD</sequence>
<dbReference type="InterPro" id="IPR011701">
    <property type="entry name" value="MFS"/>
</dbReference>
<evidence type="ECO:0000256" key="5">
    <source>
        <dbReference type="SAM" id="MobiDB-lite"/>
    </source>
</evidence>
<name>A0AAE0WMY1_9PEZI</name>
<keyword evidence="9" id="KW-1185">Reference proteome</keyword>
<dbReference type="AlphaFoldDB" id="A0AAE0WMY1"/>
<feature type="transmembrane region" description="Helical" evidence="6">
    <location>
        <begin position="137"/>
        <end position="156"/>
    </location>
</feature>
<dbReference type="PANTHER" id="PTHR23501:SF78">
    <property type="entry name" value="MAJOR FACILITATOR SUPERFAMILY (MFS) PROFILE DOMAIN-CONTAINING PROTEIN-RELATED"/>
    <property type="match status" value="1"/>
</dbReference>
<evidence type="ECO:0000256" key="1">
    <source>
        <dbReference type="ARBA" id="ARBA00004141"/>
    </source>
</evidence>
<organism evidence="8 9">
    <name type="scientific">Recurvomyces mirabilis</name>
    <dbReference type="NCBI Taxonomy" id="574656"/>
    <lineage>
        <taxon>Eukaryota</taxon>
        <taxon>Fungi</taxon>
        <taxon>Dikarya</taxon>
        <taxon>Ascomycota</taxon>
        <taxon>Pezizomycotina</taxon>
        <taxon>Dothideomycetes</taxon>
        <taxon>Dothideomycetidae</taxon>
        <taxon>Mycosphaerellales</taxon>
        <taxon>Teratosphaeriaceae</taxon>
        <taxon>Recurvomyces</taxon>
    </lineage>
</organism>
<accession>A0AAE0WMY1</accession>
<reference evidence="8" key="1">
    <citation type="submission" date="2023-07" db="EMBL/GenBank/DDBJ databases">
        <title>Black Yeasts Isolated from many extreme environments.</title>
        <authorList>
            <person name="Coleine C."/>
            <person name="Stajich J.E."/>
            <person name="Selbmann L."/>
        </authorList>
    </citation>
    <scope>NUCLEOTIDE SEQUENCE</scope>
    <source>
        <strain evidence="8">CCFEE 5485</strain>
    </source>
</reference>
<feature type="transmembrane region" description="Helical" evidence="6">
    <location>
        <begin position="168"/>
        <end position="191"/>
    </location>
</feature>
<evidence type="ECO:0000256" key="2">
    <source>
        <dbReference type="ARBA" id="ARBA00022692"/>
    </source>
</evidence>
<evidence type="ECO:0000313" key="8">
    <source>
        <dbReference type="EMBL" id="KAK3674604.1"/>
    </source>
</evidence>
<evidence type="ECO:0000313" key="9">
    <source>
        <dbReference type="Proteomes" id="UP001274830"/>
    </source>
</evidence>
<feature type="transmembrane region" description="Helical" evidence="6">
    <location>
        <begin position="319"/>
        <end position="339"/>
    </location>
</feature>
<dbReference type="InterPro" id="IPR020846">
    <property type="entry name" value="MFS_dom"/>
</dbReference>
<feature type="domain" description="Major facilitator superfamily (MFS) profile" evidence="7">
    <location>
        <begin position="40"/>
        <end position="543"/>
    </location>
</feature>
<evidence type="ECO:0000256" key="3">
    <source>
        <dbReference type="ARBA" id="ARBA00022989"/>
    </source>
</evidence>
<feature type="transmembrane region" description="Helical" evidence="6">
    <location>
        <begin position="39"/>
        <end position="58"/>
    </location>
</feature>
<feature type="region of interest" description="Disordered" evidence="5">
    <location>
        <begin position="556"/>
        <end position="586"/>
    </location>
</feature>
<keyword evidence="3 6" id="KW-1133">Transmembrane helix</keyword>
<dbReference type="PANTHER" id="PTHR23501">
    <property type="entry name" value="MAJOR FACILITATOR SUPERFAMILY"/>
    <property type="match status" value="1"/>
</dbReference>
<dbReference type="PROSITE" id="PS50850">
    <property type="entry name" value="MFS"/>
    <property type="match status" value="1"/>
</dbReference>
<feature type="transmembrane region" description="Helical" evidence="6">
    <location>
        <begin position="245"/>
        <end position="265"/>
    </location>
</feature>
<feature type="compositionally biased region" description="Basic and acidic residues" evidence="5">
    <location>
        <begin position="569"/>
        <end position="586"/>
    </location>
</feature>
<gene>
    <name evidence="8" type="ORF">LTR78_005690</name>
</gene>
<feature type="transmembrane region" description="Helical" evidence="6">
    <location>
        <begin position="520"/>
        <end position="539"/>
    </location>
</feature>
<dbReference type="GO" id="GO:0005886">
    <property type="term" value="C:plasma membrane"/>
    <property type="evidence" value="ECO:0007669"/>
    <property type="project" value="TreeGrafter"/>
</dbReference>
<evidence type="ECO:0000256" key="6">
    <source>
        <dbReference type="SAM" id="Phobius"/>
    </source>
</evidence>
<dbReference type="Pfam" id="PF07690">
    <property type="entry name" value="MFS_1"/>
    <property type="match status" value="1"/>
</dbReference>
<evidence type="ECO:0000256" key="4">
    <source>
        <dbReference type="ARBA" id="ARBA00023136"/>
    </source>
</evidence>
<feature type="transmembrane region" description="Helical" evidence="6">
    <location>
        <begin position="203"/>
        <end position="224"/>
    </location>
</feature>
<dbReference type="InterPro" id="IPR036259">
    <property type="entry name" value="MFS_trans_sf"/>
</dbReference>
<feature type="compositionally biased region" description="Low complexity" evidence="5">
    <location>
        <begin position="556"/>
        <end position="568"/>
    </location>
</feature>
<evidence type="ECO:0000259" key="7">
    <source>
        <dbReference type="PROSITE" id="PS50850"/>
    </source>
</evidence>
<feature type="transmembrane region" description="Helical" evidence="6">
    <location>
        <begin position="277"/>
        <end position="298"/>
    </location>
</feature>
<feature type="transmembrane region" description="Helical" evidence="6">
    <location>
        <begin position="384"/>
        <end position="409"/>
    </location>
</feature>
<feature type="transmembrane region" description="Helical" evidence="6">
    <location>
        <begin position="78"/>
        <end position="100"/>
    </location>
</feature>
<proteinExistence type="predicted"/>
<keyword evidence="2 6" id="KW-0812">Transmembrane</keyword>
<feature type="transmembrane region" description="Helical" evidence="6">
    <location>
        <begin position="107"/>
        <end position="125"/>
    </location>
</feature>
<dbReference type="EMBL" id="JAUTXT010000019">
    <property type="protein sequence ID" value="KAK3674604.1"/>
    <property type="molecule type" value="Genomic_DNA"/>
</dbReference>
<comment type="subcellular location">
    <subcellularLocation>
        <location evidence="1">Membrane</location>
        <topology evidence="1">Multi-pass membrane protein</topology>
    </subcellularLocation>
</comment>
<comment type="caution">
    <text evidence="8">The sequence shown here is derived from an EMBL/GenBank/DDBJ whole genome shotgun (WGS) entry which is preliminary data.</text>
</comment>
<dbReference type="SUPFAM" id="SSF103473">
    <property type="entry name" value="MFS general substrate transporter"/>
    <property type="match status" value="1"/>
</dbReference>